<sequence length="125" mass="13405">MRVLVVDDDPDLSLLMEIFLTRRGHEVLLASDGRDGLDVLGREGVDLVVLDWMMPTLDGIAMTRAIRADPRVRHLPLLMVTARHDHGEAVAAGVDEVLGKPFTGTVLVATVEDLGGRSLPTGASA</sequence>
<dbReference type="Gene3D" id="3.40.50.2300">
    <property type="match status" value="1"/>
</dbReference>
<dbReference type="EMBL" id="CAEZXR010000017">
    <property type="protein sequence ID" value="CAB4688381.1"/>
    <property type="molecule type" value="Genomic_DNA"/>
</dbReference>
<dbReference type="InterPro" id="IPR050595">
    <property type="entry name" value="Bact_response_regulator"/>
</dbReference>
<dbReference type="PANTHER" id="PTHR44591">
    <property type="entry name" value="STRESS RESPONSE REGULATOR PROTEIN 1"/>
    <property type="match status" value="1"/>
</dbReference>
<accession>A0A6J6NNR8</accession>
<evidence type="ECO:0000256" key="1">
    <source>
        <dbReference type="ARBA" id="ARBA00022553"/>
    </source>
</evidence>
<dbReference type="AlphaFoldDB" id="A0A6J6NNR8"/>
<dbReference type="PROSITE" id="PS50110">
    <property type="entry name" value="RESPONSE_REGULATORY"/>
    <property type="match status" value="1"/>
</dbReference>
<gene>
    <name evidence="3" type="ORF">UFOPK2579_00246</name>
</gene>
<dbReference type="SUPFAM" id="SSF52172">
    <property type="entry name" value="CheY-like"/>
    <property type="match status" value="1"/>
</dbReference>
<protein>
    <submittedName>
        <fullName evidence="3">Unannotated protein</fullName>
    </submittedName>
</protein>
<dbReference type="InterPro" id="IPR011006">
    <property type="entry name" value="CheY-like_superfamily"/>
</dbReference>
<dbReference type="PANTHER" id="PTHR44591:SF3">
    <property type="entry name" value="RESPONSE REGULATORY DOMAIN-CONTAINING PROTEIN"/>
    <property type="match status" value="1"/>
</dbReference>
<feature type="domain" description="Response regulatory" evidence="2">
    <location>
        <begin position="2"/>
        <end position="115"/>
    </location>
</feature>
<organism evidence="3">
    <name type="scientific">freshwater metagenome</name>
    <dbReference type="NCBI Taxonomy" id="449393"/>
    <lineage>
        <taxon>unclassified sequences</taxon>
        <taxon>metagenomes</taxon>
        <taxon>ecological metagenomes</taxon>
    </lineage>
</organism>
<proteinExistence type="predicted"/>
<reference evidence="3" key="1">
    <citation type="submission" date="2020-05" db="EMBL/GenBank/DDBJ databases">
        <authorList>
            <person name="Chiriac C."/>
            <person name="Salcher M."/>
            <person name="Ghai R."/>
            <person name="Kavagutti S V."/>
        </authorList>
    </citation>
    <scope>NUCLEOTIDE SEQUENCE</scope>
</reference>
<name>A0A6J6NNR8_9ZZZZ</name>
<dbReference type="Pfam" id="PF00072">
    <property type="entry name" value="Response_reg"/>
    <property type="match status" value="1"/>
</dbReference>
<evidence type="ECO:0000259" key="2">
    <source>
        <dbReference type="PROSITE" id="PS50110"/>
    </source>
</evidence>
<keyword evidence="1" id="KW-0597">Phosphoprotein</keyword>
<dbReference type="SMART" id="SM00448">
    <property type="entry name" value="REC"/>
    <property type="match status" value="1"/>
</dbReference>
<evidence type="ECO:0000313" key="3">
    <source>
        <dbReference type="EMBL" id="CAB4688381.1"/>
    </source>
</evidence>
<dbReference type="GO" id="GO:0000160">
    <property type="term" value="P:phosphorelay signal transduction system"/>
    <property type="evidence" value="ECO:0007669"/>
    <property type="project" value="InterPro"/>
</dbReference>
<dbReference type="InterPro" id="IPR001789">
    <property type="entry name" value="Sig_transdc_resp-reg_receiver"/>
</dbReference>